<feature type="transmembrane region" description="Helical" evidence="2">
    <location>
        <begin position="955"/>
        <end position="977"/>
    </location>
</feature>
<dbReference type="EMBL" id="CP118375">
    <property type="protein sequence ID" value="WFD42040.1"/>
    <property type="molecule type" value="Genomic_DNA"/>
</dbReference>
<evidence type="ECO:0000259" key="3">
    <source>
        <dbReference type="Pfam" id="PF07970"/>
    </source>
</evidence>
<protein>
    <submittedName>
        <fullName evidence="6">Kelch repeat-containing protein 3</fullName>
    </submittedName>
</protein>
<dbReference type="InterPro" id="IPR025183">
    <property type="entry name" value="DUF4110"/>
</dbReference>
<feature type="domain" description="Endoplasmic reticulum vesicle transporter N-terminal" evidence="5">
    <location>
        <begin position="662"/>
        <end position="749"/>
    </location>
</feature>
<dbReference type="InterPro" id="IPR015915">
    <property type="entry name" value="Kelch-typ_b-propeller"/>
</dbReference>
<dbReference type="InterPro" id="IPR039542">
    <property type="entry name" value="Erv_N"/>
</dbReference>
<feature type="domain" description="Endoplasmic reticulum vesicle transporter C-terminal" evidence="3">
    <location>
        <begin position="824"/>
        <end position="974"/>
    </location>
</feature>
<dbReference type="Pfam" id="PF13422">
    <property type="entry name" value="DUF4110"/>
    <property type="match status" value="1"/>
</dbReference>
<feature type="compositionally biased region" description="Acidic residues" evidence="1">
    <location>
        <begin position="452"/>
        <end position="475"/>
    </location>
</feature>
<organism evidence="6 7">
    <name type="scientific">Malassezia psittaci</name>
    <dbReference type="NCBI Taxonomy" id="1821823"/>
    <lineage>
        <taxon>Eukaryota</taxon>
        <taxon>Fungi</taxon>
        <taxon>Dikarya</taxon>
        <taxon>Basidiomycota</taxon>
        <taxon>Ustilaginomycotina</taxon>
        <taxon>Malasseziomycetes</taxon>
        <taxon>Malasseziales</taxon>
        <taxon>Malasseziaceae</taxon>
        <taxon>Malassezia</taxon>
    </lineage>
</organism>
<gene>
    <name evidence="6" type="primary">KEL3</name>
    <name evidence="6" type="ORF">MPSI1_000677</name>
</gene>
<feature type="region of interest" description="Disordered" evidence="1">
    <location>
        <begin position="448"/>
        <end position="492"/>
    </location>
</feature>
<feature type="compositionally biased region" description="Low complexity" evidence="1">
    <location>
        <begin position="1"/>
        <end position="14"/>
    </location>
</feature>
<feature type="transmembrane region" description="Helical" evidence="2">
    <location>
        <begin position="682"/>
        <end position="701"/>
    </location>
</feature>
<feature type="region of interest" description="Disordered" evidence="1">
    <location>
        <begin position="794"/>
        <end position="817"/>
    </location>
</feature>
<dbReference type="Pfam" id="PF13850">
    <property type="entry name" value="ERGIC_N"/>
    <property type="match status" value="1"/>
</dbReference>
<evidence type="ECO:0000313" key="6">
    <source>
        <dbReference type="EMBL" id="WFD42040.1"/>
    </source>
</evidence>
<evidence type="ECO:0000313" key="7">
    <source>
        <dbReference type="Proteomes" id="UP001214628"/>
    </source>
</evidence>
<keyword evidence="7" id="KW-1185">Reference proteome</keyword>
<evidence type="ECO:0000259" key="4">
    <source>
        <dbReference type="Pfam" id="PF13422"/>
    </source>
</evidence>
<dbReference type="AlphaFoldDB" id="A0AAF0F3D4"/>
<feature type="compositionally biased region" description="Basic and acidic residues" evidence="1">
    <location>
        <begin position="19"/>
        <end position="29"/>
    </location>
</feature>
<dbReference type="Proteomes" id="UP001214628">
    <property type="component" value="Chromosome 1"/>
</dbReference>
<dbReference type="PANTHER" id="PTHR46063:SF1">
    <property type="entry name" value="KELCH DOMAIN-CONTAINING PROTEIN 4"/>
    <property type="match status" value="1"/>
</dbReference>
<feature type="region of interest" description="Disordered" evidence="1">
    <location>
        <begin position="364"/>
        <end position="387"/>
    </location>
</feature>
<name>A0AAF0F3D4_9BASI</name>
<feature type="compositionally biased region" description="Acidic residues" evidence="1">
    <location>
        <begin position="483"/>
        <end position="492"/>
    </location>
</feature>
<dbReference type="InterPro" id="IPR012936">
    <property type="entry name" value="Erv_C"/>
</dbReference>
<dbReference type="PANTHER" id="PTHR46063">
    <property type="entry name" value="KELCH DOMAIN-CONTAINING PROTEIN"/>
    <property type="match status" value="1"/>
</dbReference>
<accession>A0AAF0F3D4</accession>
<dbReference type="Pfam" id="PF07970">
    <property type="entry name" value="COPIIcoated_ERV"/>
    <property type="match status" value="1"/>
</dbReference>
<evidence type="ECO:0000259" key="5">
    <source>
        <dbReference type="Pfam" id="PF13850"/>
    </source>
</evidence>
<proteinExistence type="predicted"/>
<keyword evidence="2" id="KW-0472">Membrane</keyword>
<keyword evidence="2" id="KW-1133">Transmembrane helix</keyword>
<reference evidence="6" key="1">
    <citation type="submission" date="2023-02" db="EMBL/GenBank/DDBJ databases">
        <title>Mating type loci evolution in Malassezia.</title>
        <authorList>
            <person name="Coelho M.A."/>
        </authorList>
    </citation>
    <scope>NUCLEOTIDE SEQUENCE</scope>
    <source>
        <strain evidence="6">CBS 14136</strain>
    </source>
</reference>
<feature type="region of interest" description="Disordered" evidence="1">
    <location>
        <begin position="1"/>
        <end position="40"/>
    </location>
</feature>
<feature type="domain" description="DUF4110" evidence="4">
    <location>
        <begin position="540"/>
        <end position="610"/>
    </location>
</feature>
<dbReference type="InterPro" id="IPR052588">
    <property type="entry name" value="Kelch_domain_protein"/>
</dbReference>
<dbReference type="Pfam" id="PF24681">
    <property type="entry name" value="Kelch_KLHDC2_KLHL20_DRC7"/>
    <property type="match status" value="1"/>
</dbReference>
<keyword evidence="2" id="KW-0812">Transmembrane</keyword>
<dbReference type="Gene3D" id="2.120.10.80">
    <property type="entry name" value="Kelch-type beta propeller"/>
    <property type="match status" value="2"/>
</dbReference>
<feature type="compositionally biased region" description="Basic and acidic residues" evidence="1">
    <location>
        <begin position="794"/>
        <end position="816"/>
    </location>
</feature>
<sequence length="1059" mass="119377">MGKAAKGAGKAAAKAAKKAKQEKLAERRAAKQVKGGKKNTIDSYNDEDLDALLDQYRTQWEEAHASAEETVGTLPSRRANATLTPCPLGNDLWLFGGEYFDGDHCLFYQDLFRYIPDKNEWRSYSSKIQPGPRSAHQMVAMPAGGGQLWCFGGEFASTKQTSFHHYRDLWVYSIADRLWEKVETKVRPSGRSGHRMAAWKHFIVLFGGFIDTGVRTSYLQDLWLFDTLNYKWHEVKQNDLRRPGARSGFSFLPTPEGIVLYGGYCKKFIKGQRTQGVALEDAWLLQMDEDISKIQWVKRRKIGYAPNPPRSGCTMALWANRSTGVLFGGVTDTEQDEESMESTFYNALYGYQLPGNGRWISLNLRKPKKRTQPNGGQGDEDDEDPRYKMPLERYNAMLAVQRNTLYIFGGIFEKDDREYTLDDFYTIDLSKMNQVNCLRECPIDALEWHSSDDDDDDDDEGDDDSDDERSDEEQNGPDTHEPEGEEMEIESEDEVLVGEDLDLDSLSLEEAQATLEQQAALRKQANAFMGVMKDTNRSEEDVLSTPAPGEVLQTFYLRTKHYWAALAHTQTEGSSRGKQLRRDGFDLAEKRFMEYKPLLDEIERIRNEAQGDIDEAVGGMRRRPTGSGVESRHRSQRALQVVCAEIMSDAGLLEKLDKIPKLRQFDAFPKTQPTYVRHSSRGGFATVILILATVMVIWVEFTGYMRGEHDITFDVDSHISRLLQINMDITVATPCSKLSVDLRDASGESVHFDEKSIAKDETEFKAQIKTAQSKRRHTNRLNALDAPKLSGRVSRKDKVYGPNGPRDKNSGFEKTRPLLNPGPACRIYGSLLAKKVTGNLHISAPMPLIAMGEQASPTNMSHVITELSFGVHFPYMAEPLDSSLELTKDPSAIYQYFLSVVPTNYFKSRRKIRTNQYSVTDYKRNPNSPGAFPGIFFKYDIEPLTMTIHNRSMSFVSFIVRLTGILGGIWLCSNFALRTLSRILRLFRKTSMGRDFLDKMDVSTAPTGGDTPFAQSPAPSQGNWGTSSGMYNEAYAASGPSYGQTHDSATKHRMPANGY</sequence>
<evidence type="ECO:0000256" key="2">
    <source>
        <dbReference type="SAM" id="Phobius"/>
    </source>
</evidence>
<dbReference type="SUPFAM" id="SSF117281">
    <property type="entry name" value="Kelch motif"/>
    <property type="match status" value="1"/>
</dbReference>
<evidence type="ECO:0000256" key="1">
    <source>
        <dbReference type="SAM" id="MobiDB-lite"/>
    </source>
</evidence>